<evidence type="ECO:0000256" key="5">
    <source>
        <dbReference type="ARBA" id="ARBA00022777"/>
    </source>
</evidence>
<dbReference type="OrthoDB" id="6513151at2759"/>
<dbReference type="SUPFAM" id="SSF56112">
    <property type="entry name" value="Protein kinase-like (PK-like)"/>
    <property type="match status" value="1"/>
</dbReference>
<dbReference type="EC" id="2.7.11.1" evidence="1"/>
<dbReference type="SMART" id="SM00220">
    <property type="entry name" value="S_TKc"/>
    <property type="match status" value="1"/>
</dbReference>
<dbReference type="InParanoid" id="A0A1X2HS98"/>
<comment type="catalytic activity">
    <reaction evidence="7">
        <text>L-threonyl-[protein] + ATP = O-phospho-L-threonyl-[protein] + ADP + H(+)</text>
        <dbReference type="Rhea" id="RHEA:46608"/>
        <dbReference type="Rhea" id="RHEA-COMP:11060"/>
        <dbReference type="Rhea" id="RHEA-COMP:11605"/>
        <dbReference type="ChEBI" id="CHEBI:15378"/>
        <dbReference type="ChEBI" id="CHEBI:30013"/>
        <dbReference type="ChEBI" id="CHEBI:30616"/>
        <dbReference type="ChEBI" id="CHEBI:61977"/>
        <dbReference type="ChEBI" id="CHEBI:456216"/>
        <dbReference type="EC" id="2.7.11.1"/>
    </reaction>
</comment>
<dbReference type="InterPro" id="IPR011009">
    <property type="entry name" value="Kinase-like_dom_sf"/>
</dbReference>
<dbReference type="AlphaFoldDB" id="A0A1X2HS98"/>
<dbReference type="FunCoup" id="A0A1X2HS98">
    <property type="interactions" value="408"/>
</dbReference>
<sequence>MVVRKLGHDGRNEKLYAIKQFRKRKKSESEKEYMKKLTSEFCISSTFTHPNIVETIDLVLDDRKRYCTVMEYCPGGDLFSCILSERMGEREKQCCFKQMIQGLAYLHSVGVAHRDMKPENLLLTCDGQLKITDFGVSDVFRFAWERNGRKSRGLVGSEPYIAPEAFDNKEYWGTNADVWSAGIVFYCLWSGGLVWRKAKKSDHAFQIYTRVQPTQTFDPFRNFFSAPARRVLYKMLDPNPATRLTCAEILRDPWVKSISA</sequence>
<comment type="catalytic activity">
    <reaction evidence="8">
        <text>L-seryl-[protein] + ATP = O-phospho-L-seryl-[protein] + ADP + H(+)</text>
        <dbReference type="Rhea" id="RHEA:17989"/>
        <dbReference type="Rhea" id="RHEA-COMP:9863"/>
        <dbReference type="Rhea" id="RHEA-COMP:11604"/>
        <dbReference type="ChEBI" id="CHEBI:15378"/>
        <dbReference type="ChEBI" id="CHEBI:29999"/>
        <dbReference type="ChEBI" id="CHEBI:30616"/>
        <dbReference type="ChEBI" id="CHEBI:83421"/>
        <dbReference type="ChEBI" id="CHEBI:456216"/>
        <dbReference type="EC" id="2.7.11.1"/>
    </reaction>
</comment>
<dbReference type="CDD" id="cd13994">
    <property type="entry name" value="STKc_HAL4_like"/>
    <property type="match status" value="1"/>
</dbReference>
<proteinExistence type="predicted"/>
<dbReference type="Pfam" id="PF00069">
    <property type="entry name" value="Pkinase"/>
    <property type="match status" value="1"/>
</dbReference>
<dbReference type="Proteomes" id="UP000242180">
    <property type="component" value="Unassembled WGS sequence"/>
</dbReference>
<keyword evidence="2" id="KW-0723">Serine/threonine-protein kinase</keyword>
<evidence type="ECO:0000256" key="6">
    <source>
        <dbReference type="ARBA" id="ARBA00022840"/>
    </source>
</evidence>
<feature type="domain" description="Protein kinase" evidence="9">
    <location>
        <begin position="1"/>
        <end position="255"/>
    </location>
</feature>
<evidence type="ECO:0000313" key="10">
    <source>
        <dbReference type="EMBL" id="ORZ02457.1"/>
    </source>
</evidence>
<dbReference type="PANTHER" id="PTHR43895:SF32">
    <property type="entry name" value="SERINE_THREONINE-PROTEIN KINASE CHK1"/>
    <property type="match status" value="1"/>
</dbReference>
<reference evidence="10 11" key="1">
    <citation type="submission" date="2016-07" db="EMBL/GenBank/DDBJ databases">
        <title>Pervasive Adenine N6-methylation of Active Genes in Fungi.</title>
        <authorList>
            <consortium name="DOE Joint Genome Institute"/>
            <person name="Mondo S.J."/>
            <person name="Dannebaum R.O."/>
            <person name="Kuo R.C."/>
            <person name="Labutti K."/>
            <person name="Haridas S."/>
            <person name="Kuo A."/>
            <person name="Salamov A."/>
            <person name="Ahrendt S.R."/>
            <person name="Lipzen A."/>
            <person name="Sullivan W."/>
            <person name="Andreopoulos W.B."/>
            <person name="Clum A."/>
            <person name="Lindquist E."/>
            <person name="Daum C."/>
            <person name="Ramamoorthy G.K."/>
            <person name="Gryganskyi A."/>
            <person name="Culley D."/>
            <person name="Magnuson J.K."/>
            <person name="James T.Y."/>
            <person name="O'Malley M.A."/>
            <person name="Stajich J.E."/>
            <person name="Spatafora J.W."/>
            <person name="Visel A."/>
            <person name="Grigoriev I.V."/>
        </authorList>
    </citation>
    <scope>NUCLEOTIDE SEQUENCE [LARGE SCALE GENOMIC DNA]</scope>
    <source>
        <strain evidence="10 11">NRRL 2496</strain>
    </source>
</reference>
<evidence type="ECO:0000256" key="2">
    <source>
        <dbReference type="ARBA" id="ARBA00022527"/>
    </source>
</evidence>
<keyword evidence="5 10" id="KW-0418">Kinase</keyword>
<dbReference type="EMBL" id="MCGN01000001">
    <property type="protein sequence ID" value="ORZ02457.1"/>
    <property type="molecule type" value="Genomic_DNA"/>
</dbReference>
<dbReference type="Gene3D" id="1.10.510.10">
    <property type="entry name" value="Transferase(Phosphotransferase) domain 1"/>
    <property type="match status" value="1"/>
</dbReference>
<keyword evidence="3" id="KW-0808">Transferase</keyword>
<evidence type="ECO:0000256" key="3">
    <source>
        <dbReference type="ARBA" id="ARBA00022679"/>
    </source>
</evidence>
<keyword evidence="6" id="KW-0067">ATP-binding</keyword>
<evidence type="ECO:0000256" key="8">
    <source>
        <dbReference type="ARBA" id="ARBA00048679"/>
    </source>
</evidence>
<dbReference type="GO" id="GO:0007165">
    <property type="term" value="P:signal transduction"/>
    <property type="evidence" value="ECO:0007669"/>
    <property type="project" value="TreeGrafter"/>
</dbReference>
<evidence type="ECO:0000256" key="7">
    <source>
        <dbReference type="ARBA" id="ARBA00047899"/>
    </source>
</evidence>
<dbReference type="PROSITE" id="PS00108">
    <property type="entry name" value="PROTEIN_KINASE_ST"/>
    <property type="match status" value="1"/>
</dbReference>
<organism evidence="10 11">
    <name type="scientific">Syncephalastrum racemosum</name>
    <name type="common">Filamentous fungus</name>
    <dbReference type="NCBI Taxonomy" id="13706"/>
    <lineage>
        <taxon>Eukaryota</taxon>
        <taxon>Fungi</taxon>
        <taxon>Fungi incertae sedis</taxon>
        <taxon>Mucoromycota</taxon>
        <taxon>Mucoromycotina</taxon>
        <taxon>Mucoromycetes</taxon>
        <taxon>Mucorales</taxon>
        <taxon>Syncephalastraceae</taxon>
        <taxon>Syncephalastrum</taxon>
    </lineage>
</organism>
<dbReference type="InterPro" id="IPR000719">
    <property type="entry name" value="Prot_kinase_dom"/>
</dbReference>
<dbReference type="FunFam" id="1.10.510.10:FF:000571">
    <property type="entry name" value="Maternal embryonic leucine zipper kinase"/>
    <property type="match status" value="1"/>
</dbReference>
<comment type="caution">
    <text evidence="10">The sequence shown here is derived from an EMBL/GenBank/DDBJ whole genome shotgun (WGS) entry which is preliminary data.</text>
</comment>
<keyword evidence="11" id="KW-1185">Reference proteome</keyword>
<evidence type="ECO:0000259" key="9">
    <source>
        <dbReference type="PROSITE" id="PS50011"/>
    </source>
</evidence>
<accession>A0A1X2HS98</accession>
<dbReference type="InterPro" id="IPR008271">
    <property type="entry name" value="Ser/Thr_kinase_AS"/>
</dbReference>
<dbReference type="GO" id="GO:0004674">
    <property type="term" value="F:protein serine/threonine kinase activity"/>
    <property type="evidence" value="ECO:0007669"/>
    <property type="project" value="UniProtKB-KW"/>
</dbReference>
<dbReference type="GO" id="GO:0005524">
    <property type="term" value="F:ATP binding"/>
    <property type="evidence" value="ECO:0007669"/>
    <property type="project" value="UniProtKB-KW"/>
</dbReference>
<name>A0A1X2HS98_SYNRA</name>
<evidence type="ECO:0000256" key="1">
    <source>
        <dbReference type="ARBA" id="ARBA00012513"/>
    </source>
</evidence>
<gene>
    <name evidence="10" type="ORF">BCR43DRAFT_481576</name>
</gene>
<dbReference type="STRING" id="13706.A0A1X2HS98"/>
<keyword evidence="4" id="KW-0547">Nucleotide-binding</keyword>
<dbReference type="PROSITE" id="PS50011">
    <property type="entry name" value="PROTEIN_KINASE_DOM"/>
    <property type="match status" value="1"/>
</dbReference>
<evidence type="ECO:0000256" key="4">
    <source>
        <dbReference type="ARBA" id="ARBA00022741"/>
    </source>
</evidence>
<evidence type="ECO:0000313" key="11">
    <source>
        <dbReference type="Proteomes" id="UP000242180"/>
    </source>
</evidence>
<dbReference type="OMA" id="ECCFRQI"/>
<dbReference type="PANTHER" id="PTHR43895">
    <property type="entry name" value="CALCIUM/CALMODULIN-DEPENDENT PROTEIN KINASE KINASE-RELATED"/>
    <property type="match status" value="1"/>
</dbReference>
<protein>
    <recommendedName>
        <fullName evidence="1">non-specific serine/threonine protein kinase</fullName>
        <ecNumber evidence="1">2.7.11.1</ecNumber>
    </recommendedName>
</protein>